<evidence type="ECO:0000313" key="2">
    <source>
        <dbReference type="Proteomes" id="UP000516384"/>
    </source>
</evidence>
<dbReference type="AlphaFoldDB" id="A0A7H0YH91"/>
<organism evidence="1 2">
    <name type="scientific">Paenibacillus peoriae</name>
    <dbReference type="NCBI Taxonomy" id="59893"/>
    <lineage>
        <taxon>Bacteria</taxon>
        <taxon>Bacillati</taxon>
        <taxon>Bacillota</taxon>
        <taxon>Bacilli</taxon>
        <taxon>Bacillales</taxon>
        <taxon>Paenibacillaceae</taxon>
        <taxon>Paenibacillus</taxon>
    </lineage>
</organism>
<reference evidence="1 2" key="1">
    <citation type="submission" date="2020-09" db="EMBL/GenBank/DDBJ databases">
        <title>Characterization of Paenibacillus peoriae strain ZF390 with broad-spectrum antimicrobial activity as a potential biocontrol agent.</title>
        <authorList>
            <person name="Li L."/>
            <person name="Zhao Y."/>
            <person name="Li B."/>
            <person name="Xie X."/>
        </authorList>
    </citation>
    <scope>NUCLEOTIDE SEQUENCE [LARGE SCALE GENOMIC DNA]</scope>
    <source>
        <strain evidence="1 2">ZF390</strain>
        <plasmid evidence="1 2">pPlas1</plasmid>
    </source>
</reference>
<dbReference type="EMBL" id="CP061173">
    <property type="protein sequence ID" value="QNR70449.1"/>
    <property type="molecule type" value="Genomic_DNA"/>
</dbReference>
<sequence length="107" mass="11976">MAEATRHGKKRMKDRMGLNAKASDRQADLALERGMRHGDTVGRLHKWISGCAYISGGNGGKYIVYNNQLFIFNSLYEKVITVLDIPSYLLDVAAAQMKKFKKAKAVQ</sequence>
<geneLocation type="plasmid" evidence="1 2">
    <name>pPlas1</name>
</geneLocation>
<name>A0A7H0YH91_9BACL</name>
<accession>A0A7H0YH91</accession>
<dbReference type="Proteomes" id="UP000516384">
    <property type="component" value="Plasmid pPlas1"/>
</dbReference>
<proteinExistence type="predicted"/>
<keyword evidence="1" id="KW-0614">Plasmid</keyword>
<evidence type="ECO:0000313" key="1">
    <source>
        <dbReference type="EMBL" id="QNR70449.1"/>
    </source>
</evidence>
<dbReference type="RefSeq" id="WP_190299756.1">
    <property type="nucleotide sequence ID" value="NZ_CP061173.1"/>
</dbReference>
<gene>
    <name evidence="1" type="ORF">IAQ67_28470</name>
</gene>
<protein>
    <submittedName>
        <fullName evidence="1">Uncharacterized protein</fullName>
    </submittedName>
</protein>